<dbReference type="Proteomes" id="UP000001340">
    <property type="component" value="Unassembled WGS sequence"/>
</dbReference>
<gene>
    <name evidence="1" type="ORF">LEP1GSC105_0085</name>
</gene>
<evidence type="ECO:0000313" key="2">
    <source>
        <dbReference type="Proteomes" id="UP000001340"/>
    </source>
</evidence>
<proteinExistence type="predicted"/>
<reference evidence="1 2" key="1">
    <citation type="submission" date="2012-10" db="EMBL/GenBank/DDBJ databases">
        <authorList>
            <person name="Harkins D.M."/>
            <person name="Durkin A.S."/>
            <person name="Brinkac L.M."/>
            <person name="Haft D.H."/>
            <person name="Selengut J.D."/>
            <person name="Sanka R."/>
            <person name="DePew J."/>
            <person name="Purushe J."/>
            <person name="Chanthongthip A."/>
            <person name="Lattana O."/>
            <person name="Phetsouvanh R."/>
            <person name="Newton P.N."/>
            <person name="Vinetz J.M."/>
            <person name="Sutton G.G."/>
            <person name="Nierman W.C."/>
            <person name="Fouts D.E."/>
        </authorList>
    </citation>
    <scope>NUCLEOTIDE SEQUENCE [LARGE SCALE GENOMIC DNA]</scope>
    <source>
        <strain evidence="1 2">UI 12758</strain>
    </source>
</reference>
<sequence>MIQSEELEVKVQELEKKGYNLLYIEDYVKGYFEAKIEISTNLFKEGASLEYVLNVTGFREQELKDYGVI</sequence>
<dbReference type="AlphaFoldDB" id="A0A0E2DBX9"/>
<protein>
    <submittedName>
        <fullName evidence="1">Uncharacterized protein</fullName>
    </submittedName>
</protein>
<dbReference type="RefSeq" id="WP_000616102.1">
    <property type="nucleotide sequence ID" value="NZ_AHNR02000009.1"/>
</dbReference>
<name>A0A0E2DBX9_LEPIR</name>
<accession>A0A0E2DBX9</accession>
<organism evidence="1 2">
    <name type="scientific">Leptospira interrogans str. UI 12758</name>
    <dbReference type="NCBI Taxonomy" id="1049938"/>
    <lineage>
        <taxon>Bacteria</taxon>
        <taxon>Pseudomonadati</taxon>
        <taxon>Spirochaetota</taxon>
        <taxon>Spirochaetia</taxon>
        <taxon>Leptospirales</taxon>
        <taxon>Leptospiraceae</taxon>
        <taxon>Leptospira</taxon>
    </lineage>
</organism>
<comment type="caution">
    <text evidence="1">The sequence shown here is derived from an EMBL/GenBank/DDBJ whole genome shotgun (WGS) entry which is preliminary data.</text>
</comment>
<dbReference type="EMBL" id="AHNR02000009">
    <property type="protein sequence ID" value="EKR56979.1"/>
    <property type="molecule type" value="Genomic_DNA"/>
</dbReference>
<evidence type="ECO:0000313" key="1">
    <source>
        <dbReference type="EMBL" id="EKR56979.1"/>
    </source>
</evidence>